<keyword evidence="2" id="KW-0812">Transmembrane</keyword>
<proteinExistence type="predicted"/>
<sequence length="477" mass="50267">MLGGDRSGGDDGGGMSSGVYGGSDSCSDTSGYYHTSDGAYESSSSDCRCTCLDVTLPNAFYCMVVSWNSSLPRSLLKLRVLGIAACWWGLILSIVAALSCVLFLPLYTSKSWSLSPGGTFKIEVNPRFFDGVTHLSGAEAEMYFTPAEEGPPGRVSMLTTDMVSELHSPSAQYYRAFELHLPAGGQVASVLSGNVPCPLTYLIIQGWYNYDQWRYGEWAPVVFQATLFAGHPITHTLLSYETDSYFFVVFNSSHGACPTVPLFMQLSPEVPAYRLSPSRRMALGQETAVPAGHAGMASVIVHTKSALRYYDVRLGYSRRPGELDVMLGLSIGLPAGLGALLAVICWTVLHVKVAQRRRLAGGPAWQQVSPDDGGAGAAPTPGCPPAGGAAYGHAGRSADLSPAPADGWPDVAHDPLLGGLPAGLATSRPGSPGMPAYGATGQSWACDGAPLDFAAAEPPPPYSAEQSSSSNVGWSKY</sequence>
<evidence type="ECO:0000313" key="4">
    <source>
        <dbReference type="Proteomes" id="UP000030693"/>
    </source>
</evidence>
<protein>
    <submittedName>
        <fullName evidence="3">Uncharacterized protein</fullName>
    </submittedName>
</protein>
<dbReference type="EMBL" id="KB932207">
    <property type="protein sequence ID" value="KCV69244.1"/>
    <property type="molecule type" value="Genomic_DNA"/>
</dbReference>
<dbReference type="RefSeq" id="XP_009496815.1">
    <property type="nucleotide sequence ID" value="XM_009498540.1"/>
</dbReference>
<organism evidence="3">
    <name type="scientific">Fonticula alba</name>
    <name type="common">Slime mold</name>
    <dbReference type="NCBI Taxonomy" id="691883"/>
    <lineage>
        <taxon>Eukaryota</taxon>
        <taxon>Rotosphaerida</taxon>
        <taxon>Fonticulaceae</taxon>
        <taxon>Fonticula</taxon>
    </lineage>
</organism>
<feature type="compositionally biased region" description="Low complexity" evidence="1">
    <location>
        <begin position="386"/>
        <end position="398"/>
    </location>
</feature>
<evidence type="ECO:0000256" key="1">
    <source>
        <dbReference type="SAM" id="MobiDB-lite"/>
    </source>
</evidence>
<feature type="transmembrane region" description="Helical" evidence="2">
    <location>
        <begin position="325"/>
        <end position="349"/>
    </location>
</feature>
<evidence type="ECO:0000256" key="2">
    <source>
        <dbReference type="SAM" id="Phobius"/>
    </source>
</evidence>
<feature type="region of interest" description="Disordered" evidence="1">
    <location>
        <begin position="364"/>
        <end position="477"/>
    </location>
</feature>
<reference evidence="3" key="1">
    <citation type="submission" date="2013-04" db="EMBL/GenBank/DDBJ databases">
        <title>The Genome Sequence of Fonticula alba ATCC 38817.</title>
        <authorList>
            <consortium name="The Broad Institute Genomics Platform"/>
            <person name="Russ C."/>
            <person name="Cuomo C."/>
            <person name="Burger G."/>
            <person name="Gray M.W."/>
            <person name="Holland P.W.H."/>
            <person name="King N."/>
            <person name="Lang F.B.F."/>
            <person name="Roger A.J."/>
            <person name="Ruiz-Trillo I."/>
            <person name="Brown M."/>
            <person name="Walker B."/>
            <person name="Young S."/>
            <person name="Zeng Q."/>
            <person name="Gargeya S."/>
            <person name="Fitzgerald M."/>
            <person name="Haas B."/>
            <person name="Abouelleil A."/>
            <person name="Allen A.W."/>
            <person name="Alvarado L."/>
            <person name="Arachchi H.M."/>
            <person name="Berlin A.M."/>
            <person name="Chapman S.B."/>
            <person name="Gainer-Dewar J."/>
            <person name="Goldberg J."/>
            <person name="Griggs A."/>
            <person name="Gujja S."/>
            <person name="Hansen M."/>
            <person name="Howarth C."/>
            <person name="Imamovic A."/>
            <person name="Ireland A."/>
            <person name="Larimer J."/>
            <person name="McCowan C."/>
            <person name="Murphy C."/>
            <person name="Pearson M."/>
            <person name="Poon T.W."/>
            <person name="Priest M."/>
            <person name="Roberts A."/>
            <person name="Saif S."/>
            <person name="Shea T."/>
            <person name="Sisk P."/>
            <person name="Sykes S."/>
            <person name="Wortman J."/>
            <person name="Nusbaum C."/>
            <person name="Birren B."/>
        </authorList>
    </citation>
    <scope>NUCLEOTIDE SEQUENCE [LARGE SCALE GENOMIC DNA]</scope>
    <source>
        <strain evidence="3">ATCC 38817</strain>
    </source>
</reference>
<evidence type="ECO:0000313" key="3">
    <source>
        <dbReference type="EMBL" id="KCV69244.1"/>
    </source>
</evidence>
<gene>
    <name evidence="3" type="ORF">H696_04669</name>
</gene>
<keyword evidence="4" id="KW-1185">Reference proteome</keyword>
<accession>A0A058Z4M6</accession>
<name>A0A058Z4M6_FONAL</name>
<keyword evidence="2" id="KW-0472">Membrane</keyword>
<feature type="transmembrane region" description="Helical" evidence="2">
    <location>
        <begin position="80"/>
        <end position="107"/>
    </location>
</feature>
<dbReference type="GeneID" id="20529394"/>
<feature type="compositionally biased region" description="Low complexity" evidence="1">
    <location>
        <begin position="415"/>
        <end position="425"/>
    </location>
</feature>
<dbReference type="Proteomes" id="UP000030693">
    <property type="component" value="Unassembled WGS sequence"/>
</dbReference>
<dbReference type="AlphaFoldDB" id="A0A058Z4M6"/>
<keyword evidence="2" id="KW-1133">Transmembrane helix</keyword>